<keyword evidence="7 8" id="KW-0472">Membrane</keyword>
<evidence type="ECO:0000256" key="1">
    <source>
        <dbReference type="ARBA" id="ARBA00004651"/>
    </source>
</evidence>
<comment type="subcellular location">
    <subcellularLocation>
        <location evidence="1">Cell membrane</location>
        <topology evidence="1">Multi-pass membrane protein</topology>
    </subcellularLocation>
</comment>
<comment type="caution">
    <text evidence="9">The sequence shown here is derived from an EMBL/GenBank/DDBJ whole genome shotgun (WGS) entry which is preliminary data.</text>
</comment>
<keyword evidence="4" id="KW-1003">Cell membrane</keyword>
<evidence type="ECO:0000256" key="3">
    <source>
        <dbReference type="ARBA" id="ARBA00022448"/>
    </source>
</evidence>
<proteinExistence type="inferred from homology"/>
<accession>A0A011NWQ5</accession>
<dbReference type="Proteomes" id="UP000020218">
    <property type="component" value="Unassembled WGS sequence"/>
</dbReference>
<keyword evidence="6 8" id="KW-1133">Transmembrane helix</keyword>
<feature type="transmembrane region" description="Helical" evidence="8">
    <location>
        <begin position="34"/>
        <end position="53"/>
    </location>
</feature>
<dbReference type="Pfam" id="PF04066">
    <property type="entry name" value="MrpF_PhaF"/>
    <property type="match status" value="1"/>
</dbReference>
<keyword evidence="10" id="KW-1185">Reference proteome</keyword>
<evidence type="ECO:0000313" key="10">
    <source>
        <dbReference type="Proteomes" id="UP000020218"/>
    </source>
</evidence>
<evidence type="ECO:0000256" key="4">
    <source>
        <dbReference type="ARBA" id="ARBA00022475"/>
    </source>
</evidence>
<reference evidence="9" key="1">
    <citation type="submission" date="2014-02" db="EMBL/GenBank/DDBJ databases">
        <title>Expanding our view of genomic diversity in Candidatus Accumulibacter clades.</title>
        <authorList>
            <person name="Skennerton C.T."/>
            <person name="Barr J.J."/>
            <person name="Slater F.R."/>
            <person name="Bond P.L."/>
            <person name="Tyson G.W."/>
        </authorList>
    </citation>
    <scope>NUCLEOTIDE SEQUENCE [LARGE SCALE GENOMIC DNA]</scope>
</reference>
<dbReference type="PATRIC" id="fig|1454001.3.peg.797"/>
<evidence type="ECO:0000256" key="5">
    <source>
        <dbReference type="ARBA" id="ARBA00022692"/>
    </source>
</evidence>
<feature type="transmembrane region" description="Helical" evidence="8">
    <location>
        <begin position="59"/>
        <end position="79"/>
    </location>
</feature>
<protein>
    <submittedName>
        <fullName evidence="9">Monovalent cation/H+ antiporter subunit F</fullName>
    </submittedName>
</protein>
<name>A0A011NWQ5_9PROT</name>
<gene>
    <name evidence="9" type="ORF">AW08_00851</name>
</gene>
<keyword evidence="3" id="KW-0813">Transport</keyword>
<evidence type="ECO:0000256" key="7">
    <source>
        <dbReference type="ARBA" id="ARBA00023136"/>
    </source>
</evidence>
<dbReference type="InterPro" id="IPR007208">
    <property type="entry name" value="MrpF/PhaF-like"/>
</dbReference>
<evidence type="ECO:0000256" key="6">
    <source>
        <dbReference type="ARBA" id="ARBA00022989"/>
    </source>
</evidence>
<dbReference type="AlphaFoldDB" id="A0A011NWQ5"/>
<organism evidence="9 10">
    <name type="scientific">Candidatus Accumulibacter adjunctus</name>
    <dbReference type="NCBI Taxonomy" id="1454001"/>
    <lineage>
        <taxon>Bacteria</taxon>
        <taxon>Pseudomonadati</taxon>
        <taxon>Pseudomonadota</taxon>
        <taxon>Betaproteobacteria</taxon>
        <taxon>Candidatus Accumulibacter</taxon>
    </lineage>
</organism>
<dbReference type="STRING" id="1454001.AW08_00851"/>
<dbReference type="PANTHER" id="PTHR34702:SF1">
    <property type="entry name" value="NA(+)_H(+) ANTIPORTER SUBUNIT F"/>
    <property type="match status" value="1"/>
</dbReference>
<evidence type="ECO:0000313" key="9">
    <source>
        <dbReference type="EMBL" id="EXI69025.1"/>
    </source>
</evidence>
<dbReference type="GO" id="GO:0005886">
    <property type="term" value="C:plasma membrane"/>
    <property type="evidence" value="ECO:0007669"/>
    <property type="project" value="UniProtKB-SubCell"/>
</dbReference>
<evidence type="ECO:0000256" key="8">
    <source>
        <dbReference type="SAM" id="Phobius"/>
    </source>
</evidence>
<feature type="transmembrane region" description="Helical" evidence="8">
    <location>
        <begin position="6"/>
        <end position="25"/>
    </location>
</feature>
<dbReference type="GO" id="GO:0015385">
    <property type="term" value="F:sodium:proton antiporter activity"/>
    <property type="evidence" value="ECO:0007669"/>
    <property type="project" value="TreeGrafter"/>
</dbReference>
<evidence type="ECO:0000256" key="2">
    <source>
        <dbReference type="ARBA" id="ARBA00009212"/>
    </source>
</evidence>
<comment type="similarity">
    <text evidence="2">Belongs to the CPA3 antiporters (TC 2.A.63) subunit F family.</text>
</comment>
<keyword evidence="5 8" id="KW-0812">Transmembrane</keyword>
<sequence>MSGSSIDLLVAVVLVAVALAVLRFVRGPSDADRLIALDILFAAAIALCSAAALSSGQVLFLDVAIGVALIGFVATLAWARLISRRRAADSSADSEP</sequence>
<dbReference type="PANTHER" id="PTHR34702">
    <property type="entry name" value="NA(+)/H(+) ANTIPORTER SUBUNIT F1"/>
    <property type="match status" value="1"/>
</dbReference>
<dbReference type="EMBL" id="JFAX01000003">
    <property type="protein sequence ID" value="EXI69025.1"/>
    <property type="molecule type" value="Genomic_DNA"/>
</dbReference>